<reference evidence="2 3" key="1">
    <citation type="journal article" date="2021" name="Sci. Rep.">
        <title>Genome sequencing of the multicellular alga Astrephomene provides insights into convergent evolution of germ-soma differentiation.</title>
        <authorList>
            <person name="Yamashita S."/>
            <person name="Yamamoto K."/>
            <person name="Matsuzaki R."/>
            <person name="Suzuki S."/>
            <person name="Yamaguchi H."/>
            <person name="Hirooka S."/>
            <person name="Minakuchi Y."/>
            <person name="Miyagishima S."/>
            <person name="Kawachi M."/>
            <person name="Toyoda A."/>
            <person name="Nozaki H."/>
        </authorList>
    </citation>
    <scope>NUCLEOTIDE SEQUENCE [LARGE SCALE GENOMIC DNA]</scope>
    <source>
        <strain evidence="2 3">NIES-4017</strain>
    </source>
</reference>
<accession>A0AAD3HRL2</accession>
<feature type="compositionally biased region" description="Polar residues" evidence="1">
    <location>
        <begin position="1285"/>
        <end position="1306"/>
    </location>
</feature>
<name>A0AAD3HRL2_9CHLO</name>
<dbReference type="PANTHER" id="PTHR46082:SF6">
    <property type="entry name" value="AAA+ ATPASE DOMAIN-CONTAINING PROTEIN-RELATED"/>
    <property type="match status" value="1"/>
</dbReference>
<evidence type="ECO:0000313" key="2">
    <source>
        <dbReference type="EMBL" id="GFR50272.1"/>
    </source>
</evidence>
<evidence type="ECO:0000256" key="1">
    <source>
        <dbReference type="SAM" id="MobiDB-lite"/>
    </source>
</evidence>
<dbReference type="SUPFAM" id="SSF48452">
    <property type="entry name" value="TPR-like"/>
    <property type="match status" value="2"/>
</dbReference>
<evidence type="ECO:0000313" key="3">
    <source>
        <dbReference type="Proteomes" id="UP001054857"/>
    </source>
</evidence>
<dbReference type="Pfam" id="PF13424">
    <property type="entry name" value="TPR_12"/>
    <property type="match status" value="2"/>
</dbReference>
<feature type="compositionally biased region" description="Low complexity" evidence="1">
    <location>
        <begin position="174"/>
        <end position="184"/>
    </location>
</feature>
<feature type="compositionally biased region" description="Gly residues" evidence="1">
    <location>
        <begin position="520"/>
        <end position="531"/>
    </location>
</feature>
<dbReference type="PANTHER" id="PTHR46082">
    <property type="entry name" value="ATP/GTP-BINDING PROTEIN-RELATED"/>
    <property type="match status" value="1"/>
</dbReference>
<dbReference type="Proteomes" id="UP001054857">
    <property type="component" value="Unassembled WGS sequence"/>
</dbReference>
<proteinExistence type="predicted"/>
<feature type="compositionally biased region" description="Gly residues" evidence="1">
    <location>
        <begin position="1049"/>
        <end position="1060"/>
    </location>
</feature>
<feature type="region of interest" description="Disordered" evidence="1">
    <location>
        <begin position="512"/>
        <end position="542"/>
    </location>
</feature>
<dbReference type="InterPro" id="IPR011990">
    <property type="entry name" value="TPR-like_helical_dom_sf"/>
</dbReference>
<sequence>MVHVADCAVSLGYLLQFARNCVPDGFSTADVVQRIVKPATNAQRCRYVSLASVPPSAVGRSQYFISHRWGADFTQELVALVAGHFADAADASGTTAAPGGLRGPADGTLSAGKCPNQLPQAHTLCHSRDADVPSAGLNASNLPTGIQTSASLRSSVSPCGVYSTASLPVHTNNGRRISSSGRSGCQTPVTSPPTPSCRSTLPAAAAVAIPPPRTSSMPHGPARHPSLRPTKPHLRTSRDYNEPPLEVVASGNSVTSIKSGYSIQRAEQGSGIGAAGGPKAYVDRVNKSSRTGLVAMAQLPGTTAAAAAGPVETDVLLEYDHLELFDRDGSLQGISLNPLLCHPPCPQQQQRRPQQLQQYQHSPSRQRHQPSSPPFPSPSVRTQKQRSFARSCTSSRHSSRDMLLNNPSACSTGFSPRKTLAYAESMRLRPRTPPPPSEQGTATAVQSTAYDSSANASPSAAALAAAAASHEATAAIACDGGGSGGSGTAAHGLGREVSAITSTAGSMCIPASTGISSSSSGGGSNTSGGSGIDRRTYRSSSSRFMASGRASPAFAPHGSVAAAATAAAATASTTSSAATETAAPKPYNTVNAELVDGLLARFVGREQLLRETFVWLDIFAINQHPDTTQAEDLSKLQEVVGSSQATLLVLDGDGQVLTRIWCLYEIWQTVRQRGAKGLRVLAGQLHHTHLARVWGDLEVERAQATVEADHVRILADIRADTGAQQLNQLIKRAIVESACHDHQLARSSASASACHSPAASRAALRAAYLLRLAGRTHEALAAAREAAEGFRDASSAPGMGQDGAAGGAAAGTSSAASVAADGTVAAGNAAAAAATAAAHMETLQALRTVAGCHADLGSLPLAVEILQQQVVPHLDAAEVAYDTTTTAALPYDALCDLGMLQYRIGQYDMSYMTLLRALYHQLRALHLAAPNATPQLVGAVVLPPPHAGSLAAAAATSTATAAATDAWEGGRGRGSRSDEVVDASDVVACTAAAGPTVVAVAALSEEQLTAAMAAVHSLAAAVAAEAEADKERGAGEEGGSSRGAKGSKLQGGSGGGGSSGGLRRAVEGVGERVGLTLHSLGLVQWERSRRVRGCGGSSNDGAGGSGAGQECGAGLARRARQLLEASVELLDVLSSAEGGLTALDARSNLAMMVMEGGELESCERLLRATLALTERVYGSAHPHTATAMNNLALCLKRSRRAPLLAESVSLYRRCLAVCGRELGEEHPETLAVAVNLGVLLADMRQWSESEALLTRAVACSSSLLYNHQSHHHHHHQNLPYNASAKTYNTSHLSGNTNSNANRPNPHSGSRSDAYRAASSSSSQFASFTNGRSIGFGAGATAGSRGDLGGAAAAGGYGCSGGGGGLLVAGGAAGPHPDAMAAHRRLAEVLECRNKLFEAEAMFRITLQLAESCPPDTRDHGLVLESLEGLARVQARMEQAVRAQADGGCCTIS</sequence>
<dbReference type="InterPro" id="IPR053137">
    <property type="entry name" value="NLR-like"/>
</dbReference>
<feature type="compositionally biased region" description="Polar residues" evidence="1">
    <location>
        <begin position="380"/>
        <end position="396"/>
    </location>
</feature>
<feature type="region of interest" description="Disordered" evidence="1">
    <location>
        <begin position="1285"/>
        <end position="1315"/>
    </location>
</feature>
<feature type="region of interest" description="Disordered" evidence="1">
    <location>
        <begin position="427"/>
        <end position="450"/>
    </location>
</feature>
<comment type="caution">
    <text evidence="2">The sequence shown here is derived from an EMBL/GenBank/DDBJ whole genome shotgun (WGS) entry which is preliminary data.</text>
</comment>
<feature type="region of interest" description="Disordered" evidence="1">
    <location>
        <begin position="172"/>
        <end position="199"/>
    </location>
</feature>
<feature type="region of interest" description="Disordered" evidence="1">
    <location>
        <begin position="213"/>
        <end position="240"/>
    </location>
</feature>
<organism evidence="2 3">
    <name type="scientific">Astrephomene gubernaculifera</name>
    <dbReference type="NCBI Taxonomy" id="47775"/>
    <lineage>
        <taxon>Eukaryota</taxon>
        <taxon>Viridiplantae</taxon>
        <taxon>Chlorophyta</taxon>
        <taxon>core chlorophytes</taxon>
        <taxon>Chlorophyceae</taxon>
        <taxon>CS clade</taxon>
        <taxon>Chlamydomonadales</taxon>
        <taxon>Astrephomenaceae</taxon>
        <taxon>Astrephomene</taxon>
    </lineage>
</organism>
<feature type="region of interest" description="Disordered" evidence="1">
    <location>
        <begin position="1029"/>
        <end position="1063"/>
    </location>
</feature>
<gene>
    <name evidence="2" type="ORF">Agub_g12459</name>
</gene>
<protein>
    <submittedName>
        <fullName evidence="2">Uncharacterized protein</fullName>
    </submittedName>
</protein>
<keyword evidence="3" id="KW-1185">Reference proteome</keyword>
<feature type="compositionally biased region" description="Basic residues" evidence="1">
    <location>
        <begin position="221"/>
        <end position="235"/>
    </location>
</feature>
<dbReference type="Gene3D" id="1.25.40.10">
    <property type="entry name" value="Tetratricopeptide repeat domain"/>
    <property type="match status" value="1"/>
</dbReference>
<feature type="compositionally biased region" description="Low complexity" evidence="1">
    <location>
        <begin position="347"/>
        <end position="363"/>
    </location>
</feature>
<dbReference type="EMBL" id="BMAR01000036">
    <property type="protein sequence ID" value="GFR50272.1"/>
    <property type="molecule type" value="Genomic_DNA"/>
</dbReference>
<feature type="region of interest" description="Disordered" evidence="1">
    <location>
        <begin position="342"/>
        <end position="410"/>
    </location>
</feature>
<feature type="compositionally biased region" description="Polar residues" evidence="1">
    <location>
        <begin position="438"/>
        <end position="448"/>
    </location>
</feature>